<evidence type="ECO:0000313" key="12">
    <source>
        <dbReference type="EMBL" id="RMX43072.1"/>
    </source>
</evidence>
<accession>A0A3M6TNV4</accession>
<dbReference type="GO" id="GO:0005886">
    <property type="term" value="C:plasma membrane"/>
    <property type="evidence" value="ECO:0007669"/>
    <property type="project" value="UniProtKB-SubCell"/>
</dbReference>
<comment type="subcellular location">
    <subcellularLocation>
        <location evidence="1">Cell membrane</location>
        <topology evidence="1">Multi-pass membrane protein</topology>
    </subcellularLocation>
</comment>
<evidence type="ECO:0000259" key="11">
    <source>
        <dbReference type="PROSITE" id="PS50262"/>
    </source>
</evidence>
<keyword evidence="5 9" id="KW-0297">G-protein coupled receptor</keyword>
<proteinExistence type="inferred from homology"/>
<evidence type="ECO:0000256" key="1">
    <source>
        <dbReference type="ARBA" id="ARBA00004651"/>
    </source>
</evidence>
<gene>
    <name evidence="12" type="ORF">pdam_00015287</name>
</gene>
<organism evidence="12 13">
    <name type="scientific">Pocillopora damicornis</name>
    <name type="common">Cauliflower coral</name>
    <name type="synonym">Millepora damicornis</name>
    <dbReference type="NCBI Taxonomy" id="46731"/>
    <lineage>
        <taxon>Eukaryota</taxon>
        <taxon>Metazoa</taxon>
        <taxon>Cnidaria</taxon>
        <taxon>Anthozoa</taxon>
        <taxon>Hexacorallia</taxon>
        <taxon>Scleractinia</taxon>
        <taxon>Astrocoeniina</taxon>
        <taxon>Pocilloporidae</taxon>
        <taxon>Pocillopora</taxon>
    </lineage>
</organism>
<dbReference type="PANTHER" id="PTHR24249:SF414">
    <property type="entry name" value="LP14436P"/>
    <property type="match status" value="1"/>
</dbReference>
<dbReference type="Pfam" id="PF00001">
    <property type="entry name" value="7tm_1"/>
    <property type="match status" value="1"/>
</dbReference>
<dbReference type="InterPro" id="IPR017452">
    <property type="entry name" value="GPCR_Rhodpsn_7TM"/>
</dbReference>
<dbReference type="InterPro" id="IPR050569">
    <property type="entry name" value="TAAR"/>
</dbReference>
<evidence type="ECO:0000256" key="10">
    <source>
        <dbReference type="SAM" id="Phobius"/>
    </source>
</evidence>
<evidence type="ECO:0000256" key="9">
    <source>
        <dbReference type="RuleBase" id="RU000688"/>
    </source>
</evidence>
<dbReference type="SUPFAM" id="SSF81321">
    <property type="entry name" value="Family A G protein-coupled receptor-like"/>
    <property type="match status" value="1"/>
</dbReference>
<name>A0A3M6TNV4_POCDA</name>
<dbReference type="OrthoDB" id="10042731at2759"/>
<evidence type="ECO:0000256" key="8">
    <source>
        <dbReference type="ARBA" id="ARBA00023224"/>
    </source>
</evidence>
<keyword evidence="2" id="KW-1003">Cell membrane</keyword>
<dbReference type="STRING" id="46731.A0A3M6TNV4"/>
<dbReference type="Proteomes" id="UP000275408">
    <property type="component" value="Unassembled WGS sequence"/>
</dbReference>
<evidence type="ECO:0000256" key="4">
    <source>
        <dbReference type="ARBA" id="ARBA00022989"/>
    </source>
</evidence>
<dbReference type="PROSITE" id="PS50262">
    <property type="entry name" value="G_PROTEIN_RECEP_F1_2"/>
    <property type="match status" value="1"/>
</dbReference>
<protein>
    <recommendedName>
        <fullName evidence="11">G-protein coupled receptors family 1 profile domain-containing protein</fullName>
    </recommendedName>
</protein>
<dbReference type="EMBL" id="RCHS01003245">
    <property type="protein sequence ID" value="RMX43072.1"/>
    <property type="molecule type" value="Genomic_DNA"/>
</dbReference>
<keyword evidence="4 10" id="KW-1133">Transmembrane helix</keyword>
<keyword evidence="3 9" id="KW-0812">Transmembrane</keyword>
<evidence type="ECO:0000256" key="2">
    <source>
        <dbReference type="ARBA" id="ARBA00022475"/>
    </source>
</evidence>
<dbReference type="GO" id="GO:0004930">
    <property type="term" value="F:G protein-coupled receptor activity"/>
    <property type="evidence" value="ECO:0007669"/>
    <property type="project" value="UniProtKB-KW"/>
</dbReference>
<feature type="transmembrane region" description="Helical" evidence="10">
    <location>
        <begin position="177"/>
        <end position="204"/>
    </location>
</feature>
<evidence type="ECO:0000256" key="5">
    <source>
        <dbReference type="ARBA" id="ARBA00023040"/>
    </source>
</evidence>
<evidence type="ECO:0000313" key="13">
    <source>
        <dbReference type="Proteomes" id="UP000275408"/>
    </source>
</evidence>
<keyword evidence="7 9" id="KW-0675">Receptor</keyword>
<reference evidence="12 13" key="1">
    <citation type="journal article" date="2018" name="Sci. Rep.">
        <title>Comparative analysis of the Pocillopora damicornis genome highlights role of immune system in coral evolution.</title>
        <authorList>
            <person name="Cunning R."/>
            <person name="Bay R.A."/>
            <person name="Gillette P."/>
            <person name="Baker A.C."/>
            <person name="Traylor-Knowles N."/>
        </authorList>
    </citation>
    <scope>NUCLEOTIDE SEQUENCE [LARGE SCALE GENOMIC DNA]</scope>
    <source>
        <strain evidence="12">RSMAS</strain>
        <tissue evidence="12">Whole animal</tissue>
    </source>
</reference>
<dbReference type="InterPro" id="IPR000276">
    <property type="entry name" value="GPCR_Rhodpsn"/>
</dbReference>
<dbReference type="AlphaFoldDB" id="A0A3M6TNV4"/>
<feature type="transmembrane region" description="Helical" evidence="10">
    <location>
        <begin position="135"/>
        <end position="157"/>
    </location>
</feature>
<dbReference type="PROSITE" id="PS00237">
    <property type="entry name" value="G_PROTEIN_RECEP_F1_1"/>
    <property type="match status" value="1"/>
</dbReference>
<feature type="domain" description="G-protein coupled receptors family 1 profile" evidence="11">
    <location>
        <begin position="33"/>
        <end position="229"/>
    </location>
</feature>
<evidence type="ECO:0000256" key="7">
    <source>
        <dbReference type="ARBA" id="ARBA00023170"/>
    </source>
</evidence>
<evidence type="ECO:0000256" key="3">
    <source>
        <dbReference type="ARBA" id="ARBA00022692"/>
    </source>
</evidence>
<dbReference type="PANTHER" id="PTHR24249">
    <property type="entry name" value="HISTAMINE RECEPTOR-RELATED G-PROTEIN COUPLED RECEPTOR"/>
    <property type="match status" value="1"/>
</dbReference>
<dbReference type="CDD" id="cd00637">
    <property type="entry name" value="7tm_classA_rhodopsin-like"/>
    <property type="match status" value="1"/>
</dbReference>
<keyword evidence="6 10" id="KW-0472">Membrane</keyword>
<keyword evidence="8 9" id="KW-0807">Transducer</keyword>
<comment type="similarity">
    <text evidence="9">Belongs to the G-protein coupled receptor 1 family.</text>
</comment>
<comment type="caution">
    <text evidence="12">The sequence shown here is derived from an EMBL/GenBank/DDBJ whole genome shotgun (WGS) entry which is preliminary data.</text>
</comment>
<sequence length="349" mass="39124">METTRAPMHWWTTTEKSILATTLGIIIVFGVCGNLLVIIAILRFKRLRRAVNSYLILNLAVSDFLTASILMPFHLATVLDLNIIVDNGFLCKIGGILSYPFYICSTITLVMLAIERHIAVSDPLRYISRVTTRTIAIMIVYCWTQGVIFVVLVSSLANIEFSTQSLDCGVAWAGTPLWLSILALLLNIVLPFFLLLIMSLRVLIVAIRQKKRIDTERFRIDRTQRKKSVFSGKQSHSCCVGGYLCLSHFMDSISNHSGIYGVHSALHLTDSDYFSCVAASFKFCRKCLHLHDYRHAFVSIIRCTSLSRSADIERTITTVHEAGSREKNMNHSSGTIQLNCTVITIPDVT</sequence>
<keyword evidence="13" id="KW-1185">Reference proteome</keyword>
<dbReference type="Gene3D" id="1.20.1070.10">
    <property type="entry name" value="Rhodopsin 7-helix transmembrane proteins"/>
    <property type="match status" value="1"/>
</dbReference>
<dbReference type="PRINTS" id="PR00237">
    <property type="entry name" value="GPCRRHODOPSN"/>
</dbReference>
<feature type="transmembrane region" description="Helical" evidence="10">
    <location>
        <begin position="54"/>
        <end position="76"/>
    </location>
</feature>
<feature type="transmembrane region" description="Helical" evidence="10">
    <location>
        <begin position="18"/>
        <end position="42"/>
    </location>
</feature>
<feature type="transmembrane region" description="Helical" evidence="10">
    <location>
        <begin position="96"/>
        <end position="114"/>
    </location>
</feature>
<evidence type="ECO:0000256" key="6">
    <source>
        <dbReference type="ARBA" id="ARBA00023136"/>
    </source>
</evidence>